<comment type="caution">
    <text evidence="11">The sequence shown here is derived from an EMBL/GenBank/DDBJ whole genome shotgun (WGS) entry which is preliminary data.</text>
</comment>
<dbReference type="CDD" id="cd00405">
    <property type="entry name" value="PRAI"/>
    <property type="match status" value="1"/>
</dbReference>
<dbReference type="EMBL" id="JPOS01000082">
    <property type="protein sequence ID" value="KGE86082.1"/>
    <property type="molecule type" value="Genomic_DNA"/>
</dbReference>
<dbReference type="OrthoDB" id="9786954at2"/>
<evidence type="ECO:0000256" key="1">
    <source>
        <dbReference type="ARBA" id="ARBA00001164"/>
    </source>
</evidence>
<keyword evidence="12" id="KW-1185">Reference proteome</keyword>
<proteinExistence type="inferred from homology"/>
<dbReference type="GO" id="GO:0000162">
    <property type="term" value="P:L-tryptophan biosynthetic process"/>
    <property type="evidence" value="ECO:0007669"/>
    <property type="project" value="UniProtKB-UniRule"/>
</dbReference>
<dbReference type="InterPro" id="IPR044643">
    <property type="entry name" value="TrpF_fam"/>
</dbReference>
<dbReference type="InterPro" id="IPR001240">
    <property type="entry name" value="PRAI_dom"/>
</dbReference>
<keyword evidence="5 9" id="KW-0028">Amino-acid biosynthesis</keyword>
<dbReference type="Gene3D" id="3.20.20.70">
    <property type="entry name" value="Aldolase class I"/>
    <property type="match status" value="1"/>
</dbReference>
<feature type="domain" description="N-(5'phosphoribosyl) anthranilate isomerase (PRAI)" evidence="10">
    <location>
        <begin position="4"/>
        <end position="212"/>
    </location>
</feature>
<dbReference type="InterPro" id="IPR013785">
    <property type="entry name" value="Aldolase_TIM"/>
</dbReference>
<dbReference type="HAMAP" id="MF_00135">
    <property type="entry name" value="PRAI"/>
    <property type="match status" value="1"/>
</dbReference>
<evidence type="ECO:0000256" key="6">
    <source>
        <dbReference type="ARBA" id="ARBA00022822"/>
    </source>
</evidence>
<keyword evidence="6 9" id="KW-0822">Tryptophan biosynthesis</keyword>
<comment type="similarity">
    <text evidence="9">Belongs to the TrpF family.</text>
</comment>
<dbReference type="EC" id="5.3.1.24" evidence="3 9"/>
<comment type="pathway">
    <text evidence="2 9">Amino-acid biosynthesis; L-tryptophan biosynthesis; L-tryptophan from chorismate: step 3/5.</text>
</comment>
<evidence type="ECO:0000256" key="9">
    <source>
        <dbReference type="HAMAP-Rule" id="MF_00135"/>
    </source>
</evidence>
<evidence type="ECO:0000256" key="7">
    <source>
        <dbReference type="ARBA" id="ARBA00023141"/>
    </source>
</evidence>
<comment type="catalytic activity">
    <reaction evidence="1 9">
        <text>N-(5-phospho-beta-D-ribosyl)anthranilate = 1-(2-carboxyphenylamino)-1-deoxy-D-ribulose 5-phosphate</text>
        <dbReference type="Rhea" id="RHEA:21540"/>
        <dbReference type="ChEBI" id="CHEBI:18277"/>
        <dbReference type="ChEBI" id="CHEBI:58613"/>
        <dbReference type="EC" id="5.3.1.24"/>
    </reaction>
</comment>
<dbReference type="AlphaFoldDB" id="A0A098S4F8"/>
<dbReference type="PANTHER" id="PTHR42894">
    <property type="entry name" value="N-(5'-PHOSPHORIBOSYL)ANTHRANILATE ISOMERASE"/>
    <property type="match status" value="1"/>
</dbReference>
<evidence type="ECO:0000259" key="10">
    <source>
        <dbReference type="Pfam" id="PF00697"/>
    </source>
</evidence>
<organism evidence="11 12">
    <name type="scientific">Phaeodactylibacter xiamenensis</name>
    <dbReference type="NCBI Taxonomy" id="1524460"/>
    <lineage>
        <taxon>Bacteria</taxon>
        <taxon>Pseudomonadati</taxon>
        <taxon>Bacteroidota</taxon>
        <taxon>Saprospiria</taxon>
        <taxon>Saprospirales</taxon>
        <taxon>Haliscomenobacteraceae</taxon>
        <taxon>Phaeodactylibacter</taxon>
    </lineage>
</organism>
<evidence type="ECO:0000256" key="5">
    <source>
        <dbReference type="ARBA" id="ARBA00022605"/>
    </source>
</evidence>
<dbReference type="GO" id="GO:0004640">
    <property type="term" value="F:phosphoribosylanthranilate isomerase activity"/>
    <property type="evidence" value="ECO:0007669"/>
    <property type="project" value="UniProtKB-UniRule"/>
</dbReference>
<dbReference type="RefSeq" id="WP_044226110.1">
    <property type="nucleotide sequence ID" value="NZ_JBKAGJ010000002.1"/>
</dbReference>
<gene>
    <name evidence="9" type="primary">trpF</name>
    <name evidence="11" type="ORF">IX84_23370</name>
</gene>
<keyword evidence="7 9" id="KW-0057">Aromatic amino acid biosynthesis</keyword>
<evidence type="ECO:0000256" key="3">
    <source>
        <dbReference type="ARBA" id="ARBA00012572"/>
    </source>
</evidence>
<dbReference type="Pfam" id="PF00697">
    <property type="entry name" value="PRAI"/>
    <property type="match status" value="1"/>
</dbReference>
<evidence type="ECO:0000313" key="12">
    <source>
        <dbReference type="Proteomes" id="UP000029736"/>
    </source>
</evidence>
<name>A0A098S4F8_9BACT</name>
<dbReference type="Proteomes" id="UP000029736">
    <property type="component" value="Unassembled WGS sequence"/>
</dbReference>
<evidence type="ECO:0000313" key="11">
    <source>
        <dbReference type="EMBL" id="KGE86082.1"/>
    </source>
</evidence>
<reference evidence="11 12" key="1">
    <citation type="journal article" date="2014" name="Int. J. Syst. Evol. Microbiol.">
        <title>Phaeodactylibacter xiamenensis gen. nov., sp. nov., a member of the family Saprospiraceae isolated from the marine alga Phaeodactylum tricornutum.</title>
        <authorList>
            <person name="Chen Z.Jr."/>
            <person name="Lei X."/>
            <person name="Lai Q."/>
            <person name="Li Y."/>
            <person name="Zhang B."/>
            <person name="Zhang J."/>
            <person name="Zhang H."/>
            <person name="Yang L."/>
            <person name="Zheng W."/>
            <person name="Tian Y."/>
            <person name="Yu Z."/>
            <person name="Xu H.Jr."/>
            <person name="Zheng T."/>
        </authorList>
    </citation>
    <scope>NUCLEOTIDE SEQUENCE [LARGE SCALE GENOMIC DNA]</scope>
    <source>
        <strain evidence="11 12">KD52</strain>
    </source>
</reference>
<sequence length="219" mass="24614">MQIKVCGLREPENILEVAPLPVDWLGLIFYANSPRAVKPKLAQWLEEQAEALSGKKRVGVFVNAEIEEVLNAVHDFQLDLVQLHGEESPEYCQLIRNLMETTSMRKAKLMKAFQVGDVFDFNRVYPYAAHCAYVLFDTKGKHYGGNGEQFNWELLQQYQGVTPFFLSGGIGPEDAAEVLAFRHPQLFGIDLNSKFETAPGVKGPGLLKPFLETLKNNTL</sequence>
<keyword evidence="8 9" id="KW-0413">Isomerase</keyword>
<evidence type="ECO:0000256" key="8">
    <source>
        <dbReference type="ARBA" id="ARBA00023235"/>
    </source>
</evidence>
<evidence type="ECO:0000256" key="2">
    <source>
        <dbReference type="ARBA" id="ARBA00004664"/>
    </source>
</evidence>
<dbReference type="PANTHER" id="PTHR42894:SF1">
    <property type="entry name" value="N-(5'-PHOSPHORIBOSYL)ANTHRANILATE ISOMERASE"/>
    <property type="match status" value="1"/>
</dbReference>
<dbReference type="UniPathway" id="UPA00035">
    <property type="reaction ID" value="UER00042"/>
</dbReference>
<evidence type="ECO:0000256" key="4">
    <source>
        <dbReference type="ARBA" id="ARBA00022272"/>
    </source>
</evidence>
<dbReference type="InterPro" id="IPR011060">
    <property type="entry name" value="RibuloseP-bd_barrel"/>
</dbReference>
<dbReference type="STRING" id="1524460.IX84_23370"/>
<dbReference type="SUPFAM" id="SSF51366">
    <property type="entry name" value="Ribulose-phoshate binding barrel"/>
    <property type="match status" value="1"/>
</dbReference>
<protein>
    <recommendedName>
        <fullName evidence="4 9">N-(5'-phosphoribosyl)anthranilate isomerase</fullName>
        <shortName evidence="9">PRAI</shortName>
        <ecNumber evidence="3 9">5.3.1.24</ecNumber>
    </recommendedName>
</protein>
<accession>A0A098S4F8</accession>